<dbReference type="FunFam" id="3.30.160.60:FF:000204">
    <property type="entry name" value="Zinc finger protein 331"/>
    <property type="match status" value="1"/>
</dbReference>
<organism evidence="12">
    <name type="scientific">Heliothis virescens</name>
    <name type="common">Tobacco budworm moth</name>
    <dbReference type="NCBI Taxonomy" id="7102"/>
    <lineage>
        <taxon>Eukaryota</taxon>
        <taxon>Metazoa</taxon>
        <taxon>Ecdysozoa</taxon>
        <taxon>Arthropoda</taxon>
        <taxon>Hexapoda</taxon>
        <taxon>Insecta</taxon>
        <taxon>Pterygota</taxon>
        <taxon>Neoptera</taxon>
        <taxon>Endopterygota</taxon>
        <taxon>Lepidoptera</taxon>
        <taxon>Glossata</taxon>
        <taxon>Ditrysia</taxon>
        <taxon>Noctuoidea</taxon>
        <taxon>Noctuidae</taxon>
        <taxon>Heliothinae</taxon>
        <taxon>Heliothis</taxon>
    </lineage>
</organism>
<dbReference type="PROSITE" id="PS51257">
    <property type="entry name" value="PROKAR_LIPOPROTEIN"/>
    <property type="match status" value="1"/>
</dbReference>
<comment type="subcellular location">
    <subcellularLocation>
        <location evidence="1">Nucleus</location>
    </subcellularLocation>
</comment>
<evidence type="ECO:0000256" key="7">
    <source>
        <dbReference type="ARBA" id="ARBA00023125"/>
    </source>
</evidence>
<protein>
    <recommendedName>
        <fullName evidence="11">C2H2-type domain-containing protein</fullName>
    </recommendedName>
</protein>
<dbReference type="PROSITE" id="PS50157">
    <property type="entry name" value="ZINC_FINGER_C2H2_2"/>
    <property type="match status" value="6"/>
</dbReference>
<evidence type="ECO:0000256" key="6">
    <source>
        <dbReference type="ARBA" id="ARBA00023015"/>
    </source>
</evidence>
<dbReference type="GO" id="GO:0005634">
    <property type="term" value="C:nucleus"/>
    <property type="evidence" value="ECO:0007669"/>
    <property type="project" value="UniProtKB-SubCell"/>
</dbReference>
<keyword evidence="9" id="KW-0539">Nucleus</keyword>
<feature type="domain" description="C2H2-type" evidence="11">
    <location>
        <begin position="423"/>
        <end position="450"/>
    </location>
</feature>
<dbReference type="InterPro" id="IPR050331">
    <property type="entry name" value="Zinc_finger"/>
</dbReference>
<dbReference type="SMART" id="SM00355">
    <property type="entry name" value="ZnF_C2H2"/>
    <property type="match status" value="12"/>
</dbReference>
<dbReference type="GO" id="GO:0003677">
    <property type="term" value="F:DNA binding"/>
    <property type="evidence" value="ECO:0007669"/>
    <property type="project" value="UniProtKB-KW"/>
</dbReference>
<dbReference type="STRING" id="7102.A0A2A4J941"/>
<dbReference type="Gene3D" id="3.30.160.60">
    <property type="entry name" value="Classic Zinc Finger"/>
    <property type="match status" value="5"/>
</dbReference>
<dbReference type="PANTHER" id="PTHR16515">
    <property type="entry name" value="PR DOMAIN ZINC FINGER PROTEIN"/>
    <property type="match status" value="1"/>
</dbReference>
<evidence type="ECO:0000256" key="5">
    <source>
        <dbReference type="ARBA" id="ARBA00022833"/>
    </source>
</evidence>
<evidence type="ECO:0000256" key="8">
    <source>
        <dbReference type="ARBA" id="ARBA00023163"/>
    </source>
</evidence>
<keyword evidence="4 10" id="KW-0863">Zinc-finger</keyword>
<keyword evidence="3" id="KW-0677">Repeat</keyword>
<dbReference type="InterPro" id="IPR013087">
    <property type="entry name" value="Znf_C2H2_type"/>
</dbReference>
<evidence type="ECO:0000256" key="10">
    <source>
        <dbReference type="PROSITE-ProRule" id="PRU00042"/>
    </source>
</evidence>
<dbReference type="GO" id="GO:0010468">
    <property type="term" value="P:regulation of gene expression"/>
    <property type="evidence" value="ECO:0007669"/>
    <property type="project" value="TreeGrafter"/>
</dbReference>
<keyword evidence="7" id="KW-0238">DNA-binding</keyword>
<comment type="caution">
    <text evidence="12">The sequence shown here is derived from an EMBL/GenBank/DDBJ whole genome shotgun (WGS) entry which is preliminary data.</text>
</comment>
<evidence type="ECO:0000259" key="11">
    <source>
        <dbReference type="PROSITE" id="PS50157"/>
    </source>
</evidence>
<keyword evidence="6" id="KW-0805">Transcription regulation</keyword>
<evidence type="ECO:0000313" key="12">
    <source>
        <dbReference type="EMBL" id="PCG68198.1"/>
    </source>
</evidence>
<feature type="domain" description="C2H2-type" evidence="11">
    <location>
        <begin position="451"/>
        <end position="478"/>
    </location>
</feature>
<dbReference type="AlphaFoldDB" id="A0A2A4J941"/>
<dbReference type="InterPro" id="IPR036236">
    <property type="entry name" value="Znf_C2H2_sf"/>
</dbReference>
<dbReference type="SUPFAM" id="SSF57667">
    <property type="entry name" value="beta-beta-alpha zinc fingers"/>
    <property type="match status" value="6"/>
</dbReference>
<keyword evidence="8" id="KW-0804">Transcription</keyword>
<dbReference type="GO" id="GO:0008270">
    <property type="term" value="F:zinc ion binding"/>
    <property type="evidence" value="ECO:0007669"/>
    <property type="project" value="UniProtKB-KW"/>
</dbReference>
<evidence type="ECO:0000256" key="9">
    <source>
        <dbReference type="ARBA" id="ARBA00023242"/>
    </source>
</evidence>
<reference evidence="12" key="1">
    <citation type="submission" date="2017-09" db="EMBL/GenBank/DDBJ databases">
        <title>Contemporary evolution of a Lepidopteran species, Heliothis virescens, in response to modern agricultural practices.</title>
        <authorList>
            <person name="Fritz M.L."/>
            <person name="Deyonke A.M."/>
            <person name="Papanicolaou A."/>
            <person name="Micinski S."/>
            <person name="Westbrook J."/>
            <person name="Gould F."/>
        </authorList>
    </citation>
    <scope>NUCLEOTIDE SEQUENCE [LARGE SCALE GENOMIC DNA]</scope>
    <source>
        <strain evidence="12">HvINT-</strain>
        <tissue evidence="12">Whole body</tissue>
    </source>
</reference>
<evidence type="ECO:0000256" key="3">
    <source>
        <dbReference type="ARBA" id="ARBA00022737"/>
    </source>
</evidence>
<feature type="domain" description="C2H2-type" evidence="11">
    <location>
        <begin position="395"/>
        <end position="422"/>
    </location>
</feature>
<dbReference type="EMBL" id="NWSH01002485">
    <property type="protein sequence ID" value="PCG68198.1"/>
    <property type="molecule type" value="Genomic_DNA"/>
</dbReference>
<sequence length="549" mass="64283">MRFRDSVPLIFFFDIATIDITSFDYPYHSPLFQGCSIAKHNTLENGSNAFDDLNSDTSVDNTLNDLNLYENKSNLLTQLHTEIKLESDDERSIFNDDMKIECNENVIKRDISIPDINESLDTNNLDLELKNSKETDNRCGRKKVEVFSCKKCKKTYKQKLRYQKHIEECKVANTKHTKKLDVDNEYAYNCGRNYNCENNSKIKQESNNGDSLTEICESQTKGQHLCGLCRLSFSNSDDLYQHLNKHWSSNCLACGLCDYVGIDLAAIAAHRYFHYPRTDDMRFKCHICGYKNVSLLALHFHYRSKHLKKFGGYCSRCNQDFSTLRMWKKHEQKHSPRYICDFCGKTFFSKYFLMEHIMTHMRLFKSICHICGNNFARKNYLKVHMKAVHTTVGPLKCSHCDKMFKNEIVLKKHLRNIKKEKIFKCTLCNKEYIMANQLKEHMIWHSQERPFCCEICGVRYKANSQLTVHMRKHTGLFPYKCTQCTKAFACSSQLKIHSSVHTGVRRHRCVVPNCERTFHSRKLMLAHLALRHKDYKREDGISSRLGLEN</sequence>
<dbReference type="InterPro" id="IPR022755">
    <property type="entry name" value="Znf_C2H2_jaz"/>
</dbReference>
<name>A0A2A4J941_HELVI</name>
<feature type="domain" description="C2H2-type" evidence="11">
    <location>
        <begin position="366"/>
        <end position="394"/>
    </location>
</feature>
<dbReference type="Pfam" id="PF00096">
    <property type="entry name" value="zf-C2H2"/>
    <property type="match status" value="4"/>
</dbReference>
<evidence type="ECO:0000256" key="2">
    <source>
        <dbReference type="ARBA" id="ARBA00022723"/>
    </source>
</evidence>
<dbReference type="Pfam" id="PF12171">
    <property type="entry name" value="zf-C2H2_jaz"/>
    <property type="match status" value="1"/>
</dbReference>
<dbReference type="PROSITE" id="PS00028">
    <property type="entry name" value="ZINC_FINGER_C2H2_1"/>
    <property type="match status" value="7"/>
</dbReference>
<keyword evidence="2" id="KW-0479">Metal-binding</keyword>
<accession>A0A2A4J941</accession>
<gene>
    <name evidence="12" type="ORF">B5V51_5497</name>
</gene>
<proteinExistence type="predicted"/>
<dbReference type="FunFam" id="3.30.160.60:FF:000322">
    <property type="entry name" value="GDNF-inducible zinc finger protein 1"/>
    <property type="match status" value="1"/>
</dbReference>
<dbReference type="PANTHER" id="PTHR16515:SF49">
    <property type="entry name" value="GASTRULA ZINC FINGER PROTEIN XLCGF49.1-LIKE-RELATED"/>
    <property type="match status" value="1"/>
</dbReference>
<feature type="domain" description="C2H2-type" evidence="11">
    <location>
        <begin position="479"/>
        <end position="506"/>
    </location>
</feature>
<feature type="domain" description="C2H2-type" evidence="11">
    <location>
        <begin position="338"/>
        <end position="360"/>
    </location>
</feature>
<evidence type="ECO:0000256" key="1">
    <source>
        <dbReference type="ARBA" id="ARBA00004123"/>
    </source>
</evidence>
<keyword evidence="5" id="KW-0862">Zinc</keyword>
<evidence type="ECO:0000256" key="4">
    <source>
        <dbReference type="ARBA" id="ARBA00022771"/>
    </source>
</evidence>